<dbReference type="PANTHER" id="PTHR48105">
    <property type="entry name" value="THIOREDOXIN REDUCTASE 1-RELATED-RELATED"/>
    <property type="match status" value="1"/>
</dbReference>
<dbReference type="EMBL" id="SMMX01000024">
    <property type="protein sequence ID" value="TDA20346.1"/>
    <property type="molecule type" value="Genomic_DNA"/>
</dbReference>
<evidence type="ECO:0000256" key="1">
    <source>
        <dbReference type="ARBA" id="ARBA00022630"/>
    </source>
</evidence>
<keyword evidence="1" id="KW-0285">Flavoprotein</keyword>
<evidence type="ECO:0000259" key="3">
    <source>
        <dbReference type="Pfam" id="PF07992"/>
    </source>
</evidence>
<evidence type="ECO:0000313" key="4">
    <source>
        <dbReference type="EMBL" id="TDA20346.1"/>
    </source>
</evidence>
<organism evidence="4 5">
    <name type="scientific">Extibacter muris</name>
    <dbReference type="NCBI Taxonomy" id="1796622"/>
    <lineage>
        <taxon>Bacteria</taxon>
        <taxon>Bacillati</taxon>
        <taxon>Bacillota</taxon>
        <taxon>Clostridia</taxon>
        <taxon>Lachnospirales</taxon>
        <taxon>Lachnospiraceae</taxon>
        <taxon>Extibacter</taxon>
    </lineage>
</organism>
<gene>
    <name evidence="4" type="ORF">E1963_17800</name>
</gene>
<protein>
    <submittedName>
        <fullName evidence="4">FAD-dependent oxidoreductase</fullName>
    </submittedName>
</protein>
<dbReference type="Proteomes" id="UP000295710">
    <property type="component" value="Unassembled WGS sequence"/>
</dbReference>
<dbReference type="AlphaFoldDB" id="A0A4R4FCL7"/>
<dbReference type="PRINTS" id="PR00368">
    <property type="entry name" value="FADPNR"/>
</dbReference>
<dbReference type="InterPro" id="IPR023753">
    <property type="entry name" value="FAD/NAD-binding_dom"/>
</dbReference>
<comment type="caution">
    <text evidence="4">The sequence shown here is derived from an EMBL/GenBank/DDBJ whole genome shotgun (WGS) entry which is preliminary data.</text>
</comment>
<dbReference type="Pfam" id="PF07992">
    <property type="entry name" value="Pyr_redox_2"/>
    <property type="match status" value="1"/>
</dbReference>
<reference evidence="4 5" key="1">
    <citation type="journal article" date="2016" name="Nat. Microbiol.">
        <title>The Mouse Intestinal Bacterial Collection (miBC) provides host-specific insight into cultured diversity and functional potential of the gut microbiota.</title>
        <authorList>
            <person name="Lagkouvardos I."/>
            <person name="Pukall R."/>
            <person name="Abt B."/>
            <person name="Foesel B.U."/>
            <person name="Meier-Kolthoff J.P."/>
            <person name="Kumar N."/>
            <person name="Bresciani A."/>
            <person name="Martinez I."/>
            <person name="Just S."/>
            <person name="Ziegler C."/>
            <person name="Brugiroux S."/>
            <person name="Garzetti D."/>
            <person name="Wenning M."/>
            <person name="Bui T.P."/>
            <person name="Wang J."/>
            <person name="Hugenholtz F."/>
            <person name="Plugge C.M."/>
            <person name="Peterson D.A."/>
            <person name="Hornef M.W."/>
            <person name="Baines J.F."/>
            <person name="Smidt H."/>
            <person name="Walter J."/>
            <person name="Kristiansen K."/>
            <person name="Nielsen H.B."/>
            <person name="Haller D."/>
            <person name="Overmann J."/>
            <person name="Stecher B."/>
            <person name="Clavel T."/>
        </authorList>
    </citation>
    <scope>NUCLEOTIDE SEQUENCE [LARGE SCALE GENOMIC DNA]</scope>
    <source>
        <strain evidence="4 5">DSM 28560</strain>
    </source>
</reference>
<evidence type="ECO:0000313" key="5">
    <source>
        <dbReference type="Proteomes" id="UP000295710"/>
    </source>
</evidence>
<dbReference type="RefSeq" id="WP_132280976.1">
    <property type="nucleotide sequence ID" value="NZ_JAOBST010000029.1"/>
</dbReference>
<dbReference type="InterPro" id="IPR036188">
    <property type="entry name" value="FAD/NAD-bd_sf"/>
</dbReference>
<feature type="domain" description="FAD/NAD(P)-binding" evidence="3">
    <location>
        <begin position="2"/>
        <end position="289"/>
    </location>
</feature>
<name>A0A4R4FCL7_9FIRM</name>
<sequence>MYDICIIGAGPAGISSAVYAASRGLDTVVLEEKEVGGRLGGVSTVTHYSGIIEGETGASFAERLKKQAESYGIEIRNEKVVSAELAGDVKKITTDSGNYEAKAVIIAAGTTPKKLGIPGEAELEGHGVGMNAAKAAKEYEGRDIFVVGGADGAVKEALFLAGYAKKLTIIHFEDQLGAIPEFTEKVTRAGNIELRLHTRLAELQGDGRVEILKLRDEHTKETETICCDGCGVFIYAGSTPNTGLYPELDQSDGYLVTDGRQMTSIPGVYAAGDICAKQVRQAATAVADGAVAAINAAAWCRSNE</sequence>
<accession>A0A4R4FCL7</accession>
<dbReference type="InterPro" id="IPR050097">
    <property type="entry name" value="Ferredoxin-NADP_redctase_2"/>
</dbReference>
<dbReference type="SUPFAM" id="SSF51905">
    <property type="entry name" value="FAD/NAD(P)-binding domain"/>
    <property type="match status" value="1"/>
</dbReference>
<dbReference type="Gene3D" id="3.50.50.60">
    <property type="entry name" value="FAD/NAD(P)-binding domain"/>
    <property type="match status" value="2"/>
</dbReference>
<evidence type="ECO:0000256" key="2">
    <source>
        <dbReference type="ARBA" id="ARBA00023002"/>
    </source>
</evidence>
<keyword evidence="5" id="KW-1185">Reference proteome</keyword>
<proteinExistence type="predicted"/>
<dbReference type="GO" id="GO:0016491">
    <property type="term" value="F:oxidoreductase activity"/>
    <property type="evidence" value="ECO:0007669"/>
    <property type="project" value="UniProtKB-KW"/>
</dbReference>
<dbReference type="PRINTS" id="PR00469">
    <property type="entry name" value="PNDRDTASEII"/>
</dbReference>
<keyword evidence="2" id="KW-0560">Oxidoreductase</keyword>